<evidence type="ECO:0000313" key="2">
    <source>
        <dbReference type="Proteomes" id="UP000451233"/>
    </source>
</evidence>
<dbReference type="GO" id="GO:0016603">
    <property type="term" value="F:glutaminyl-peptide cyclotransferase activity"/>
    <property type="evidence" value="ECO:0007669"/>
    <property type="project" value="InterPro"/>
</dbReference>
<proteinExistence type="predicted"/>
<dbReference type="PANTHER" id="PTHR31270">
    <property type="entry name" value="GLUTAMINYL-PEPTIDE CYCLOTRANSFERASE"/>
    <property type="match status" value="1"/>
</dbReference>
<dbReference type="SUPFAM" id="SSF63825">
    <property type="entry name" value="YWTD domain"/>
    <property type="match status" value="1"/>
</dbReference>
<dbReference type="Proteomes" id="UP000451233">
    <property type="component" value="Unassembled WGS sequence"/>
</dbReference>
<comment type="caution">
    <text evidence="1">The sequence shown here is derived from an EMBL/GenBank/DDBJ whole genome shotgun (WGS) entry which is preliminary data.</text>
</comment>
<keyword evidence="2" id="KW-1185">Reference proteome</keyword>
<reference evidence="1 2" key="1">
    <citation type="submission" date="2019-11" db="EMBL/GenBank/DDBJ databases">
        <title>Pedobacter sp. HMF7056 Genome sequencing and assembly.</title>
        <authorList>
            <person name="Kang H."/>
            <person name="Kim H."/>
            <person name="Joh K."/>
        </authorList>
    </citation>
    <scope>NUCLEOTIDE SEQUENCE [LARGE SCALE GENOMIC DNA]</scope>
    <source>
        <strain evidence="1 2">HMF7056</strain>
    </source>
</reference>
<gene>
    <name evidence="1" type="ORF">GS398_04075</name>
</gene>
<dbReference type="EMBL" id="WVHS01000001">
    <property type="protein sequence ID" value="MXV14464.1"/>
    <property type="molecule type" value="Genomic_DNA"/>
</dbReference>
<dbReference type="Gene3D" id="2.130.10.10">
    <property type="entry name" value="YVTN repeat-like/Quinoprotein amine dehydrogenase"/>
    <property type="match status" value="1"/>
</dbReference>
<dbReference type="InterPro" id="IPR007788">
    <property type="entry name" value="QCT"/>
</dbReference>
<dbReference type="InterPro" id="IPR015943">
    <property type="entry name" value="WD40/YVTN_repeat-like_dom_sf"/>
</dbReference>
<evidence type="ECO:0000313" key="1">
    <source>
        <dbReference type="EMBL" id="MXV14464.1"/>
    </source>
</evidence>
<keyword evidence="1" id="KW-0808">Transferase</keyword>
<dbReference type="PANTHER" id="PTHR31270:SF1">
    <property type="entry name" value="GLUTAMINYL-PEPTIDE CYCLOTRANSFERASE"/>
    <property type="match status" value="1"/>
</dbReference>
<dbReference type="PROSITE" id="PS51257">
    <property type="entry name" value="PROKAR_LIPOPROTEIN"/>
    <property type="match status" value="1"/>
</dbReference>
<name>A0A7K1XU04_9SPHI</name>
<dbReference type="RefSeq" id="WP_160905437.1">
    <property type="nucleotide sequence ID" value="NZ_WVHS01000001.1"/>
</dbReference>
<accession>A0A7K1XU04</accession>
<dbReference type="AlphaFoldDB" id="A0A7K1XU04"/>
<sequence length="350" mass="38580">MKKTLLLLLSAALLASCDPHKSGDEATILFPEAGARVHTGEELLIDVDFKDLKPDSVVYLLDNAVIARKTDTTAVRVPTAGLPMGYRLITAKVYSGAAPLELTSNIVLLAAKAPAFINFQVVKTFPHDTSSYVEGLEYHDGRLYESDGGKDSTFHGGSSLRLVDLTTGKVLKKIQLNTMFMEGITVIGDKIVQLTYQEKLMFIYDKNSFKKLSELPYTLSNEGWGLTSDGKHILASDGSSTVRFLNKNTYQQEGSIDVYDENGAVNSVNELEYIDGMLYANLYNPSGQVLVIDPATGEVKNKIDLSTLWPQAHRGDLDYVANGIAWDQAGKRLFVTGKLWDKLYEIKLLK</sequence>
<dbReference type="Pfam" id="PF05096">
    <property type="entry name" value="Glu_cyclase_2"/>
    <property type="match status" value="1"/>
</dbReference>
<organism evidence="1 2">
    <name type="scientific">Hufsiella ginkgonis</name>
    <dbReference type="NCBI Taxonomy" id="2695274"/>
    <lineage>
        <taxon>Bacteria</taxon>
        <taxon>Pseudomonadati</taxon>
        <taxon>Bacteroidota</taxon>
        <taxon>Sphingobacteriia</taxon>
        <taxon>Sphingobacteriales</taxon>
        <taxon>Sphingobacteriaceae</taxon>
        <taxon>Hufsiella</taxon>
    </lineage>
</organism>
<protein>
    <submittedName>
        <fullName evidence="1">Glutaminyl-peptide cyclotransferase</fullName>
    </submittedName>
</protein>